<evidence type="ECO:0000313" key="1">
    <source>
        <dbReference type="EMBL" id="MFC1439758.1"/>
    </source>
</evidence>
<dbReference type="PANTHER" id="PTHR43422">
    <property type="entry name" value="THIAMINE THIAZOLE SYNTHASE"/>
    <property type="match status" value="1"/>
</dbReference>
<proteinExistence type="predicted"/>
<comment type="caution">
    <text evidence="1">The sequence shown here is derived from an EMBL/GenBank/DDBJ whole genome shotgun (WGS) entry which is preliminary data.</text>
</comment>
<dbReference type="RefSeq" id="WP_380565346.1">
    <property type="nucleotide sequence ID" value="NZ_JBEUKS010000005.1"/>
</dbReference>
<dbReference type="SUPFAM" id="SSF51905">
    <property type="entry name" value="FAD/NAD(P)-binding domain"/>
    <property type="match status" value="1"/>
</dbReference>
<dbReference type="Gene3D" id="3.50.50.60">
    <property type="entry name" value="FAD/NAD(P)-binding domain"/>
    <property type="match status" value="1"/>
</dbReference>
<reference evidence="1 2" key="1">
    <citation type="submission" date="2024-06" db="EMBL/GenBank/DDBJ databases">
        <authorList>
            <person name="Lee S.D."/>
        </authorList>
    </citation>
    <scope>NUCLEOTIDE SEQUENCE [LARGE SCALE GENOMIC DNA]</scope>
    <source>
        <strain evidence="1 2">N1-10</strain>
    </source>
</reference>
<gene>
    <name evidence="1" type="ORF">ABUW04_15990</name>
</gene>
<evidence type="ECO:0000313" key="2">
    <source>
        <dbReference type="Proteomes" id="UP001592581"/>
    </source>
</evidence>
<keyword evidence="2" id="KW-1185">Reference proteome</keyword>
<accession>A0ABV6XNB9</accession>
<dbReference type="Proteomes" id="UP001592581">
    <property type="component" value="Unassembled WGS sequence"/>
</dbReference>
<sequence>MTTRAVVLGGGIAGLLATSALTGHFDRITLVERDTLPTGPHTRRGTPQAAHVHGLVSRGQCEIDRLLPGFTAGLAAAGVPVIDFAADTLIRNPHGWAVRFPSTLRAYGVSRTFLEWRIRERVLALPGAELRQGRAVGITPEGPRVAAVTLADGDALTADLVVDATGRGSRADQWLHEAGWPAARETVVDCRLGYATRQYRIPDDHHADWAACYVQPGAPHQPRGAMLMPVEDGRWFVTLIGVGDDRPGRDEQGFTAFAESLCTPLIAQAIAHAEPLTPVAVSGSTANRRRHVEELRQQPGNFIRLGDSVCAFDPVYAQGMSTAAWAASLLAHLLSRIPVDDRFPPLFHRALARQNDWAWRLATASDSRWSPAPPPDAVQRITTRYTDRVMATACHSKRTQQALLDVLHLRRPPSALLSPAVVARCLLPVPGGGRRTRN</sequence>
<protein>
    <submittedName>
        <fullName evidence="1">Uncharacterized protein</fullName>
    </submittedName>
</protein>
<dbReference type="PANTHER" id="PTHR43422:SF3">
    <property type="entry name" value="THIAMINE THIAZOLE SYNTHASE"/>
    <property type="match status" value="1"/>
</dbReference>
<name>A0ABV6XNB9_9ACTN</name>
<organism evidence="1 2">
    <name type="scientific">Streptacidiphilus jeojiensis</name>
    <dbReference type="NCBI Taxonomy" id="3229225"/>
    <lineage>
        <taxon>Bacteria</taxon>
        <taxon>Bacillati</taxon>
        <taxon>Actinomycetota</taxon>
        <taxon>Actinomycetes</taxon>
        <taxon>Kitasatosporales</taxon>
        <taxon>Streptomycetaceae</taxon>
        <taxon>Streptacidiphilus</taxon>
    </lineage>
</organism>
<dbReference type="InterPro" id="IPR036188">
    <property type="entry name" value="FAD/NAD-bd_sf"/>
</dbReference>
<dbReference type="EMBL" id="JBEUKS010000005">
    <property type="protein sequence ID" value="MFC1439758.1"/>
    <property type="molecule type" value="Genomic_DNA"/>
</dbReference>